<dbReference type="GeneTree" id="ENSGT00940000156124"/>
<evidence type="ECO:0000313" key="8">
    <source>
        <dbReference type="Ensembl" id="ENSGMOP00000037181.1"/>
    </source>
</evidence>
<feature type="compositionally biased region" description="Low complexity" evidence="6">
    <location>
        <begin position="1019"/>
        <end position="1028"/>
    </location>
</feature>
<feature type="compositionally biased region" description="Low complexity" evidence="6">
    <location>
        <begin position="880"/>
        <end position="916"/>
    </location>
</feature>
<feature type="region of interest" description="Disordered" evidence="6">
    <location>
        <begin position="349"/>
        <end position="368"/>
    </location>
</feature>
<dbReference type="GO" id="GO:0000118">
    <property type="term" value="C:histone deacetylase complex"/>
    <property type="evidence" value="ECO:0007669"/>
    <property type="project" value="TreeGrafter"/>
</dbReference>
<dbReference type="CDD" id="cd15523">
    <property type="entry name" value="PHD_PHF21A"/>
    <property type="match status" value="1"/>
</dbReference>
<dbReference type="Ensembl" id="ENSGMOT00000065902.1">
    <property type="protein sequence ID" value="ENSGMOP00000037181.1"/>
    <property type="gene ID" value="ENSGMOG00000009524.2"/>
</dbReference>
<organism evidence="8 9">
    <name type="scientific">Gadus morhua</name>
    <name type="common">Atlantic cod</name>
    <dbReference type="NCBI Taxonomy" id="8049"/>
    <lineage>
        <taxon>Eukaryota</taxon>
        <taxon>Metazoa</taxon>
        <taxon>Chordata</taxon>
        <taxon>Craniata</taxon>
        <taxon>Vertebrata</taxon>
        <taxon>Euteleostomi</taxon>
        <taxon>Actinopterygii</taxon>
        <taxon>Neopterygii</taxon>
        <taxon>Teleostei</taxon>
        <taxon>Neoteleostei</taxon>
        <taxon>Acanthomorphata</taxon>
        <taxon>Zeiogadaria</taxon>
        <taxon>Gadariae</taxon>
        <taxon>Gadiformes</taxon>
        <taxon>Gadoidei</taxon>
        <taxon>Gadidae</taxon>
        <taxon>Gadus</taxon>
    </lineage>
</organism>
<keyword evidence="1" id="KW-0479">Metal-binding</keyword>
<dbReference type="PROSITE" id="PS50016">
    <property type="entry name" value="ZF_PHD_2"/>
    <property type="match status" value="1"/>
</dbReference>
<dbReference type="SMART" id="SM00249">
    <property type="entry name" value="PHD"/>
    <property type="match status" value="1"/>
</dbReference>
<keyword evidence="3" id="KW-0862">Zinc</keyword>
<evidence type="ECO:0000256" key="4">
    <source>
        <dbReference type="PROSITE-ProRule" id="PRU00146"/>
    </source>
</evidence>
<dbReference type="AlphaFoldDB" id="A0A8C5AVG5"/>
<proteinExistence type="predicted"/>
<feature type="region of interest" description="Disordered" evidence="6">
    <location>
        <begin position="307"/>
        <end position="329"/>
    </location>
</feature>
<reference evidence="8" key="2">
    <citation type="submission" date="2025-09" db="UniProtKB">
        <authorList>
            <consortium name="Ensembl"/>
        </authorList>
    </citation>
    <scope>IDENTIFICATION</scope>
</reference>
<evidence type="ECO:0000256" key="3">
    <source>
        <dbReference type="ARBA" id="ARBA00022833"/>
    </source>
</evidence>
<feature type="coiled-coil region" evidence="5">
    <location>
        <begin position="557"/>
        <end position="613"/>
    </location>
</feature>
<dbReference type="InterPro" id="IPR019786">
    <property type="entry name" value="Zinc_finger_PHD-type_CS"/>
</dbReference>
<dbReference type="InterPro" id="IPR019787">
    <property type="entry name" value="Znf_PHD-finger"/>
</dbReference>
<feature type="domain" description="PHD-type" evidence="7">
    <location>
        <begin position="483"/>
        <end position="530"/>
    </location>
</feature>
<evidence type="ECO:0000256" key="1">
    <source>
        <dbReference type="ARBA" id="ARBA00022723"/>
    </source>
</evidence>
<dbReference type="GO" id="GO:0003682">
    <property type="term" value="F:chromatin binding"/>
    <property type="evidence" value="ECO:0007669"/>
    <property type="project" value="TreeGrafter"/>
</dbReference>
<feature type="region of interest" description="Disordered" evidence="6">
    <location>
        <begin position="213"/>
        <end position="237"/>
    </location>
</feature>
<feature type="compositionally biased region" description="Pro residues" evidence="6">
    <location>
        <begin position="449"/>
        <end position="473"/>
    </location>
</feature>
<dbReference type="PROSITE" id="PS01359">
    <property type="entry name" value="ZF_PHD_1"/>
    <property type="match status" value="1"/>
</dbReference>
<dbReference type="Pfam" id="PF00628">
    <property type="entry name" value="PHD"/>
    <property type="match status" value="1"/>
</dbReference>
<dbReference type="Gene3D" id="3.30.40.10">
    <property type="entry name" value="Zinc/RING finger domain, C3HC4 (zinc finger)"/>
    <property type="match status" value="1"/>
</dbReference>
<dbReference type="GO" id="GO:0003677">
    <property type="term" value="F:DNA binding"/>
    <property type="evidence" value="ECO:0007669"/>
    <property type="project" value="UniProtKB-KW"/>
</dbReference>
<keyword evidence="2 4" id="KW-0863">Zinc-finger</keyword>
<dbReference type="GO" id="GO:0060324">
    <property type="term" value="P:face development"/>
    <property type="evidence" value="ECO:0007669"/>
    <property type="project" value="Ensembl"/>
</dbReference>
<evidence type="ECO:0000256" key="5">
    <source>
        <dbReference type="SAM" id="Coils"/>
    </source>
</evidence>
<feature type="compositionally biased region" description="Polar residues" evidence="6">
    <location>
        <begin position="1003"/>
        <end position="1012"/>
    </location>
</feature>
<dbReference type="InterPro" id="IPR001965">
    <property type="entry name" value="Znf_PHD"/>
</dbReference>
<feature type="region of interest" description="Disordered" evidence="6">
    <location>
        <begin position="757"/>
        <end position="785"/>
    </location>
</feature>
<feature type="region of interest" description="Disordered" evidence="6">
    <location>
        <begin position="876"/>
        <end position="1028"/>
    </location>
</feature>
<evidence type="ECO:0000313" key="9">
    <source>
        <dbReference type="Proteomes" id="UP000694546"/>
    </source>
</evidence>
<reference evidence="8" key="1">
    <citation type="submission" date="2025-08" db="UniProtKB">
        <authorList>
            <consortium name="Ensembl"/>
        </authorList>
    </citation>
    <scope>IDENTIFICATION</scope>
</reference>
<keyword evidence="5" id="KW-0175">Coiled coil</keyword>
<dbReference type="GO" id="GO:0008270">
    <property type="term" value="F:zinc ion binding"/>
    <property type="evidence" value="ECO:0007669"/>
    <property type="project" value="UniProtKB-KW"/>
</dbReference>
<keyword evidence="9" id="KW-1185">Reference proteome</keyword>
<evidence type="ECO:0000256" key="6">
    <source>
        <dbReference type="SAM" id="MobiDB-lite"/>
    </source>
</evidence>
<feature type="compositionally biased region" description="Low complexity" evidence="6">
    <location>
        <begin position="968"/>
        <end position="985"/>
    </location>
</feature>
<dbReference type="Proteomes" id="UP000694546">
    <property type="component" value="Chromosome 9"/>
</dbReference>
<feature type="region of interest" description="Disordered" evidence="6">
    <location>
        <begin position="96"/>
        <end position="118"/>
    </location>
</feature>
<feature type="compositionally biased region" description="Pro residues" evidence="6">
    <location>
        <begin position="763"/>
        <end position="779"/>
    </location>
</feature>
<evidence type="ECO:0000256" key="2">
    <source>
        <dbReference type="ARBA" id="ARBA00022771"/>
    </source>
</evidence>
<feature type="compositionally biased region" description="Basic residues" evidence="6">
    <location>
        <begin position="428"/>
        <end position="437"/>
    </location>
</feature>
<accession>A0A8C5AVG5</accession>
<feature type="region of interest" description="Disordered" evidence="6">
    <location>
        <begin position="389"/>
        <end position="477"/>
    </location>
</feature>
<protein>
    <submittedName>
        <fullName evidence="8">PHD finger protein 21Ab</fullName>
    </submittedName>
</protein>
<dbReference type="PANTHER" id="PTHR24102:SF6">
    <property type="entry name" value="PHD FINGER PROTEIN 21A"/>
    <property type="match status" value="1"/>
</dbReference>
<name>A0A8C5AVG5_GADMO</name>
<evidence type="ECO:0000259" key="7">
    <source>
        <dbReference type="PROSITE" id="PS50016"/>
    </source>
</evidence>
<feature type="coiled-coil region" evidence="5">
    <location>
        <begin position="52"/>
        <end position="86"/>
    </location>
</feature>
<sequence length="1028" mass="108561">MLQLDGLPTGAGGKAELCPDPAVRLSGPMMELQILQEALKVEIQVHQKLVAQMKQDTENADLKKQLHELQAKITALSEKQKKVVEQLRKEILVKQDPESKLPVHGPPGGGDHKLGSQPMGGDNKQAGLLTLTVTPVLTKTIPLVLKAAATPTLPAAVLPQRTPAVAMVTTAISKSDSMNAPINLQVTGKPTNQISEPVRLVVQATANSSAQPIKVPQFVPPPRLTPRPSLQPQVRPKSVPVTNVAIAPAPPPMMAAPALHQRPVMVAAKIGPSSVTPIHQLRILNGQTPPTTLTGIVITTSARLNTAPHGATQPIGSPAPPPPSSTQPISSLDAAKMVKLVGGRELKTVVSTPSVTPPPRQKREDNPQKLAFMVSLGLVTYDHLEEIQSRRQERKRRTTANPVYSGAVFEPERKRSAVSYLNSPLHQGTRKRGRPPKHTNVPELCSLTPTPPSITAPDQPSPAPPAHTLPLPSPASGDGDVHEDFCTVCRRSGQLLMCDTCSRVYHLDCLDPPLKTIPKGMWICPKCQDQILKKEEAIPWPGTLAIVHSYIAYKEAKEEEKQKLMKWSSELKMEREQLEQRVKQLNNSITKYMENKNNMLARQKEMSQALEKVKHLVRLIQAFNYNKALLETEPIVPTVQVPAVLVPTAQVPTALVPTVQVPTALVPTVQVPTALVPSVQVPTALVPSMQVPTALVPSVQVPTALVPSVQVPTALVPSVQVCSALPTVQVSSTLLHTAQLPSAQLPSAQLPSAQLPNAQLPTAQPPTAQPPTAQPPTAQPPTAQVPTAQVLTVQVPTAQFPNSQVPVAQVPVAQVPVVQVPVAQVPVAQVVPLAQVAPVKQAIPTAQVPTALVFVAEVTTRLVPVAEVPATQVPATEVQPPVETEASVPPAEPPAVAVESGEAAVAAPRPSAVARPAEQEEVRDPIPQIHVETSGARPEEDDPQGPGGPAVETKAGPGGSEAAATTNGTAESAAHGAGAAPRAEGTSGACGASEAAPEVEATDGNNSKTSASRRPPLLDPLCTLDTKK</sequence>
<dbReference type="InterPro" id="IPR013083">
    <property type="entry name" value="Znf_RING/FYVE/PHD"/>
</dbReference>
<dbReference type="SUPFAM" id="SSF57903">
    <property type="entry name" value="FYVE/PHD zinc finger"/>
    <property type="match status" value="1"/>
</dbReference>
<dbReference type="PANTHER" id="PTHR24102">
    <property type="entry name" value="PHD FINGER PROTEIN"/>
    <property type="match status" value="1"/>
</dbReference>
<dbReference type="InterPro" id="IPR011011">
    <property type="entry name" value="Znf_FYVE_PHD"/>
</dbReference>
<dbReference type="GO" id="GO:0000122">
    <property type="term" value="P:negative regulation of transcription by RNA polymerase II"/>
    <property type="evidence" value="ECO:0007669"/>
    <property type="project" value="TreeGrafter"/>
</dbReference>